<feature type="domain" description="GP-PDE" evidence="3">
    <location>
        <begin position="30"/>
        <end position="260"/>
    </location>
</feature>
<gene>
    <name evidence="5" type="ORF">LH29_06745</name>
</gene>
<dbReference type="GO" id="GO:0005975">
    <property type="term" value="P:carbohydrate metabolic process"/>
    <property type="evidence" value="ECO:0007669"/>
    <property type="project" value="InterPro"/>
</dbReference>
<dbReference type="SUPFAM" id="SSF49899">
    <property type="entry name" value="Concanavalin A-like lectins/glucanases"/>
    <property type="match status" value="1"/>
</dbReference>
<dbReference type="PROSITE" id="PS51762">
    <property type="entry name" value="GH16_2"/>
    <property type="match status" value="1"/>
</dbReference>
<dbReference type="InterPro" id="IPR000757">
    <property type="entry name" value="Beta-glucanase-like"/>
</dbReference>
<dbReference type="Proteomes" id="UP000032544">
    <property type="component" value="Unassembled WGS sequence"/>
</dbReference>
<dbReference type="Pfam" id="PF03009">
    <property type="entry name" value="GDPD"/>
    <property type="match status" value="1"/>
</dbReference>
<evidence type="ECO:0000256" key="2">
    <source>
        <dbReference type="SAM" id="SignalP"/>
    </source>
</evidence>
<sequence length="506" mass="57509">MNIRILFVFFLIGVNTLHACAQEKISFANNKIIAHRGAWKNAQLPENSIAALQQAIKMGCTGAEFDVRMTKDEVLVVNHDAEFNNLIVEESTYKQLSKFKLSNGESIPTLKEFIKAGLKDNNTTGLVCEIKATKNKDRNIRMTDKVLELVSNLNAENHILAYISFNYDVLKRIKSKSPNANTQFLGGYKSPEQLQKDEIGGLDYKTQKYKESPEWISAAKTLGLSLNAWTANTRQDMEWLLGNDFDYITTDEPELLKELVNNVEYILDWKLIWNDEFSGAGIPDTTKWNFDIGGHGWGNNEKQYYTSADTLNAKIENGKLIITARAQKTDKNDYTSARLTTKNKGDWRYGKIDVRAKLPKGKGLWPAIWMLPTESAYGGWPRSGEIDIMEFVGYSPDTIFQTVHTKSFNHLLGTQVGKSTKVDSIGDKFHNYSIIWDSEKILFFIDGRNTHQFLNKNQTSAEWPFDQEFHLILNLAVGGNWGGKFGIDDSIFPSQFEIAYVRVYQK</sequence>
<evidence type="ECO:0000313" key="6">
    <source>
        <dbReference type="Proteomes" id="UP000032544"/>
    </source>
</evidence>
<dbReference type="InterPro" id="IPR050546">
    <property type="entry name" value="Glycosyl_Hydrlase_16"/>
</dbReference>
<dbReference type="GO" id="GO:0008081">
    <property type="term" value="F:phosphoric diester hydrolase activity"/>
    <property type="evidence" value="ECO:0007669"/>
    <property type="project" value="InterPro"/>
</dbReference>
<name>A0A0D8JDV5_9BACT</name>
<dbReference type="Pfam" id="PF00722">
    <property type="entry name" value="Glyco_hydro_16"/>
    <property type="match status" value="1"/>
</dbReference>
<dbReference type="PANTHER" id="PTHR10963:SF55">
    <property type="entry name" value="GLYCOSIDE HYDROLASE FAMILY 16 PROTEIN"/>
    <property type="match status" value="1"/>
</dbReference>
<dbReference type="PROSITE" id="PS51704">
    <property type="entry name" value="GP_PDE"/>
    <property type="match status" value="1"/>
</dbReference>
<dbReference type="InterPro" id="IPR017946">
    <property type="entry name" value="PLC-like_Pdiesterase_TIM-brl"/>
</dbReference>
<dbReference type="Gene3D" id="2.60.120.200">
    <property type="match status" value="1"/>
</dbReference>
<dbReference type="SUPFAM" id="SSF51695">
    <property type="entry name" value="PLC-like phosphodiesterases"/>
    <property type="match status" value="1"/>
</dbReference>
<reference evidence="5 6" key="1">
    <citation type="submission" date="2014-09" db="EMBL/GenBank/DDBJ databases">
        <title>Draft Genome Sequence of Draconibacterium sp. JN14CK-3.</title>
        <authorList>
            <person name="Dong C."/>
            <person name="Lai Q."/>
            <person name="Shao Z."/>
        </authorList>
    </citation>
    <scope>NUCLEOTIDE SEQUENCE [LARGE SCALE GENOMIC DNA]</scope>
    <source>
        <strain evidence="5 6">JN14CK-3</strain>
    </source>
</reference>
<keyword evidence="6" id="KW-1185">Reference proteome</keyword>
<dbReference type="InterPro" id="IPR030395">
    <property type="entry name" value="GP_PDE_dom"/>
</dbReference>
<evidence type="ECO:0000313" key="5">
    <source>
        <dbReference type="EMBL" id="KJF45102.1"/>
    </source>
</evidence>
<dbReference type="GO" id="GO:0006629">
    <property type="term" value="P:lipid metabolic process"/>
    <property type="evidence" value="ECO:0007669"/>
    <property type="project" value="InterPro"/>
</dbReference>
<proteinExistence type="inferred from homology"/>
<comment type="caution">
    <text evidence="5">The sequence shown here is derived from an EMBL/GenBank/DDBJ whole genome shotgun (WGS) entry which is preliminary data.</text>
</comment>
<dbReference type="GO" id="GO:0004553">
    <property type="term" value="F:hydrolase activity, hydrolyzing O-glycosyl compounds"/>
    <property type="evidence" value="ECO:0007669"/>
    <property type="project" value="InterPro"/>
</dbReference>
<keyword evidence="2" id="KW-0732">Signal</keyword>
<accession>A0A0D8JDV5</accession>
<feature type="chain" id="PRO_5002331003" evidence="2">
    <location>
        <begin position="22"/>
        <end position="506"/>
    </location>
</feature>
<evidence type="ECO:0000259" key="4">
    <source>
        <dbReference type="PROSITE" id="PS51762"/>
    </source>
</evidence>
<organism evidence="5 6">
    <name type="scientific">Draconibacterium sediminis</name>
    <dbReference type="NCBI Taxonomy" id="1544798"/>
    <lineage>
        <taxon>Bacteria</taxon>
        <taxon>Pseudomonadati</taxon>
        <taxon>Bacteroidota</taxon>
        <taxon>Bacteroidia</taxon>
        <taxon>Marinilabiliales</taxon>
        <taxon>Prolixibacteraceae</taxon>
        <taxon>Draconibacterium</taxon>
    </lineage>
</organism>
<dbReference type="Gene3D" id="3.20.20.190">
    <property type="entry name" value="Phosphatidylinositol (PI) phosphodiesterase"/>
    <property type="match status" value="1"/>
</dbReference>
<protein>
    <submittedName>
        <fullName evidence="5">Licheninase</fullName>
    </submittedName>
</protein>
<evidence type="ECO:0000259" key="3">
    <source>
        <dbReference type="PROSITE" id="PS51704"/>
    </source>
</evidence>
<dbReference type="CDD" id="cd08023">
    <property type="entry name" value="GH16_laminarinase_like"/>
    <property type="match status" value="1"/>
</dbReference>
<evidence type="ECO:0000256" key="1">
    <source>
        <dbReference type="ARBA" id="ARBA00006865"/>
    </source>
</evidence>
<dbReference type="PATRIC" id="fig|1544798.3.peg.1352"/>
<comment type="similarity">
    <text evidence="1">Belongs to the glycosyl hydrolase 16 family.</text>
</comment>
<feature type="domain" description="GH16" evidence="4">
    <location>
        <begin position="275"/>
        <end position="506"/>
    </location>
</feature>
<dbReference type="AlphaFoldDB" id="A0A0D8JDV5"/>
<dbReference type="EMBL" id="JRHC01000001">
    <property type="protein sequence ID" value="KJF45102.1"/>
    <property type="molecule type" value="Genomic_DNA"/>
</dbReference>
<dbReference type="PANTHER" id="PTHR10963">
    <property type="entry name" value="GLYCOSYL HYDROLASE-RELATED"/>
    <property type="match status" value="1"/>
</dbReference>
<feature type="signal peptide" evidence="2">
    <location>
        <begin position="1"/>
        <end position="21"/>
    </location>
</feature>
<dbReference type="OrthoDB" id="9809583at2"/>
<dbReference type="STRING" id="1544798.LH29_06745"/>
<dbReference type="RefSeq" id="WP_045026936.1">
    <property type="nucleotide sequence ID" value="NZ_JRHC01000001.1"/>
</dbReference>
<dbReference type="InterPro" id="IPR013320">
    <property type="entry name" value="ConA-like_dom_sf"/>
</dbReference>